<name>A0A3D8IPC7_9HELI</name>
<sequence>MMQIRKIYRAMVGLIVSINFVIAVPPHIESSYNQVCWDCYTPEISIQNFLNKHRETLRNLCFKKDADACLMMAQSYAAIGNGFDAQDYWQRACKLGKKEACPMVEEDE</sequence>
<dbReference type="InterPro" id="IPR036321">
    <property type="entry name" value="ST1625"/>
</dbReference>
<evidence type="ECO:0008006" key="3">
    <source>
        <dbReference type="Google" id="ProtNLM"/>
    </source>
</evidence>
<dbReference type="OrthoDB" id="5327555at2"/>
<dbReference type="EMBL" id="NXLQ01000002">
    <property type="protein sequence ID" value="RDU67072.1"/>
    <property type="molecule type" value="Genomic_DNA"/>
</dbReference>
<evidence type="ECO:0000313" key="1">
    <source>
        <dbReference type="EMBL" id="RDU67072.1"/>
    </source>
</evidence>
<dbReference type="SUPFAM" id="SSF101424">
    <property type="entry name" value="Hypothetical protein ST1625"/>
    <property type="match status" value="1"/>
</dbReference>
<gene>
    <name evidence="1" type="ORF">CQA53_02090</name>
</gene>
<keyword evidence="2" id="KW-1185">Reference proteome</keyword>
<accession>A0A3D8IPC7</accession>
<dbReference type="RefSeq" id="WP_115542367.1">
    <property type="nucleotide sequence ID" value="NZ_NXLQ01000002.1"/>
</dbReference>
<proteinExistence type="predicted"/>
<reference evidence="1 2" key="1">
    <citation type="submission" date="2018-04" db="EMBL/GenBank/DDBJ databases">
        <title>Novel Campyloabacter and Helicobacter Species and Strains.</title>
        <authorList>
            <person name="Mannion A.J."/>
            <person name="Shen Z."/>
            <person name="Fox J.G."/>
        </authorList>
    </citation>
    <scope>NUCLEOTIDE SEQUENCE [LARGE SCALE GENOMIC DNA]</scope>
    <source>
        <strain evidence="1 2">MIT 17-337</strain>
    </source>
</reference>
<protein>
    <recommendedName>
        <fullName evidence="3">Beta-lactamase</fullName>
    </recommendedName>
</protein>
<dbReference type="Proteomes" id="UP000256379">
    <property type="component" value="Unassembled WGS sequence"/>
</dbReference>
<dbReference type="AlphaFoldDB" id="A0A3D8IPC7"/>
<organism evidence="1 2">
    <name type="scientific">Helicobacter didelphidarum</name>
    <dbReference type="NCBI Taxonomy" id="2040648"/>
    <lineage>
        <taxon>Bacteria</taxon>
        <taxon>Pseudomonadati</taxon>
        <taxon>Campylobacterota</taxon>
        <taxon>Epsilonproteobacteria</taxon>
        <taxon>Campylobacterales</taxon>
        <taxon>Helicobacteraceae</taxon>
        <taxon>Helicobacter</taxon>
    </lineage>
</organism>
<comment type="caution">
    <text evidence="1">The sequence shown here is derived from an EMBL/GenBank/DDBJ whole genome shotgun (WGS) entry which is preliminary data.</text>
</comment>
<evidence type="ECO:0000313" key="2">
    <source>
        <dbReference type="Proteomes" id="UP000256379"/>
    </source>
</evidence>